<protein>
    <submittedName>
        <fullName evidence="2">ElaA protein</fullName>
    </submittedName>
</protein>
<sequence length="153" mass="17537">MDLKLDWRFKTFGELTTHELYDILQLRNDVFVVEQKCCFLDLDGKDQKSHHLSGYRDGKLMAFSRIVPPGVSYEFASIGRIAVSGQGRGMGYGIELLNESIKKVEELYGKSIIRIGAQLYLKKFYGSFGFLQSSDIYLEDDIQHIEMTRQIAP</sequence>
<name>A0A1T5FC85_9BACT</name>
<gene>
    <name evidence="2" type="ORF">SAMN05660293_03033</name>
</gene>
<organism evidence="2 3">
    <name type="scientific">Dyadobacter psychrophilus</name>
    <dbReference type="NCBI Taxonomy" id="651661"/>
    <lineage>
        <taxon>Bacteria</taxon>
        <taxon>Pseudomonadati</taxon>
        <taxon>Bacteroidota</taxon>
        <taxon>Cytophagia</taxon>
        <taxon>Cytophagales</taxon>
        <taxon>Spirosomataceae</taxon>
        <taxon>Dyadobacter</taxon>
    </lineage>
</organism>
<dbReference type="OrthoDB" id="9796171at2"/>
<dbReference type="InterPro" id="IPR000182">
    <property type="entry name" value="GNAT_dom"/>
</dbReference>
<dbReference type="Pfam" id="PF13673">
    <property type="entry name" value="Acetyltransf_10"/>
    <property type="match status" value="1"/>
</dbReference>
<keyword evidence="3" id="KW-1185">Reference proteome</keyword>
<dbReference type="GO" id="GO:0016747">
    <property type="term" value="F:acyltransferase activity, transferring groups other than amino-acyl groups"/>
    <property type="evidence" value="ECO:0007669"/>
    <property type="project" value="InterPro"/>
</dbReference>
<reference evidence="3" key="1">
    <citation type="submission" date="2017-02" db="EMBL/GenBank/DDBJ databases">
        <authorList>
            <person name="Varghese N."/>
            <person name="Submissions S."/>
        </authorList>
    </citation>
    <scope>NUCLEOTIDE SEQUENCE [LARGE SCALE GENOMIC DNA]</scope>
    <source>
        <strain evidence="3">DSM 22270</strain>
    </source>
</reference>
<dbReference type="SUPFAM" id="SSF55729">
    <property type="entry name" value="Acyl-CoA N-acyltransferases (Nat)"/>
    <property type="match status" value="1"/>
</dbReference>
<feature type="domain" description="N-acetyltransferase" evidence="1">
    <location>
        <begin position="10"/>
        <end position="152"/>
    </location>
</feature>
<dbReference type="PROSITE" id="PS51186">
    <property type="entry name" value="GNAT"/>
    <property type="match status" value="1"/>
</dbReference>
<dbReference type="Gene3D" id="3.40.630.30">
    <property type="match status" value="1"/>
</dbReference>
<dbReference type="RefSeq" id="WP_082215564.1">
    <property type="nucleotide sequence ID" value="NZ_FUZA01000003.1"/>
</dbReference>
<dbReference type="CDD" id="cd04301">
    <property type="entry name" value="NAT_SF"/>
    <property type="match status" value="1"/>
</dbReference>
<dbReference type="STRING" id="651661.SAMN05660293_03033"/>
<accession>A0A1T5FC85</accession>
<proteinExistence type="predicted"/>
<dbReference type="InterPro" id="IPR016181">
    <property type="entry name" value="Acyl_CoA_acyltransferase"/>
</dbReference>
<dbReference type="EMBL" id="FUZA01000003">
    <property type="protein sequence ID" value="SKB93793.1"/>
    <property type="molecule type" value="Genomic_DNA"/>
</dbReference>
<dbReference type="Proteomes" id="UP000190897">
    <property type="component" value="Unassembled WGS sequence"/>
</dbReference>
<evidence type="ECO:0000259" key="1">
    <source>
        <dbReference type="PROSITE" id="PS51186"/>
    </source>
</evidence>
<evidence type="ECO:0000313" key="2">
    <source>
        <dbReference type="EMBL" id="SKB93793.1"/>
    </source>
</evidence>
<dbReference type="AlphaFoldDB" id="A0A1T5FC85"/>
<evidence type="ECO:0000313" key="3">
    <source>
        <dbReference type="Proteomes" id="UP000190897"/>
    </source>
</evidence>